<evidence type="ECO:0000256" key="1">
    <source>
        <dbReference type="SAM" id="Phobius"/>
    </source>
</evidence>
<sequence>FTSHTQLHNIHLFSLKISSFHPKTLLHFSLTFYYFLISIYIINPIPHFYYKAIFFIFHLSFSRLITSKVLFHHTNL</sequence>
<reference evidence="2 3" key="1">
    <citation type="journal article" date="2015" name="Sci. Rep.">
        <title>The power of single molecule real-time sequencing technology in the de novo assembly of a eukaryotic genome.</title>
        <authorList>
            <person name="Sakai H."/>
            <person name="Naito K."/>
            <person name="Ogiso-Tanaka E."/>
            <person name="Takahashi Y."/>
            <person name="Iseki K."/>
            <person name="Muto C."/>
            <person name="Satou K."/>
            <person name="Teruya K."/>
            <person name="Shiroma A."/>
            <person name="Shimoji M."/>
            <person name="Hirano T."/>
            <person name="Itoh T."/>
            <person name="Kaga A."/>
            <person name="Tomooka N."/>
        </authorList>
    </citation>
    <scope>NUCLEOTIDE SEQUENCE [LARGE SCALE GENOMIC DNA]</scope>
    <source>
        <strain evidence="3">cv. Shumari</strain>
    </source>
</reference>
<accession>A0A0S3R6V3</accession>
<dbReference type="Proteomes" id="UP000291084">
    <property type="component" value="Chromosome 1"/>
</dbReference>
<keyword evidence="3" id="KW-1185">Reference proteome</keyword>
<evidence type="ECO:0000313" key="3">
    <source>
        <dbReference type="Proteomes" id="UP000291084"/>
    </source>
</evidence>
<gene>
    <name evidence="2" type="primary">Vigan.01G427600</name>
    <name evidence="2" type="ORF">VIGAN_01427600</name>
</gene>
<evidence type="ECO:0000313" key="2">
    <source>
        <dbReference type="EMBL" id="BAT76295.1"/>
    </source>
</evidence>
<keyword evidence="1" id="KW-0812">Transmembrane</keyword>
<keyword evidence="1" id="KW-1133">Transmembrane helix</keyword>
<dbReference type="AlphaFoldDB" id="A0A0S3R6V3"/>
<feature type="non-terminal residue" evidence="2">
    <location>
        <position position="1"/>
    </location>
</feature>
<feature type="transmembrane region" description="Helical" evidence="1">
    <location>
        <begin position="24"/>
        <end position="42"/>
    </location>
</feature>
<dbReference type="EMBL" id="AP015034">
    <property type="protein sequence ID" value="BAT76295.1"/>
    <property type="molecule type" value="Genomic_DNA"/>
</dbReference>
<name>A0A0S3R6V3_PHAAN</name>
<protein>
    <submittedName>
        <fullName evidence="2">Uncharacterized protein</fullName>
    </submittedName>
</protein>
<organism evidence="2 3">
    <name type="scientific">Vigna angularis var. angularis</name>
    <dbReference type="NCBI Taxonomy" id="157739"/>
    <lineage>
        <taxon>Eukaryota</taxon>
        <taxon>Viridiplantae</taxon>
        <taxon>Streptophyta</taxon>
        <taxon>Embryophyta</taxon>
        <taxon>Tracheophyta</taxon>
        <taxon>Spermatophyta</taxon>
        <taxon>Magnoliopsida</taxon>
        <taxon>eudicotyledons</taxon>
        <taxon>Gunneridae</taxon>
        <taxon>Pentapetalae</taxon>
        <taxon>rosids</taxon>
        <taxon>fabids</taxon>
        <taxon>Fabales</taxon>
        <taxon>Fabaceae</taxon>
        <taxon>Papilionoideae</taxon>
        <taxon>50 kb inversion clade</taxon>
        <taxon>NPAAA clade</taxon>
        <taxon>indigoferoid/millettioid clade</taxon>
        <taxon>Phaseoleae</taxon>
        <taxon>Vigna</taxon>
    </lineage>
</organism>
<keyword evidence="1" id="KW-0472">Membrane</keyword>
<proteinExistence type="predicted"/>